<dbReference type="EMBL" id="JAVRIF010000003">
    <property type="protein sequence ID" value="MDT0603683.1"/>
    <property type="molecule type" value="Genomic_DNA"/>
</dbReference>
<evidence type="ECO:0000313" key="4">
    <source>
        <dbReference type="EMBL" id="MDT0603683.1"/>
    </source>
</evidence>
<dbReference type="Proteomes" id="UP001266357">
    <property type="component" value="Unassembled WGS sequence"/>
</dbReference>
<feature type="chain" id="PRO_5047022504" evidence="2">
    <location>
        <begin position="20"/>
        <end position="282"/>
    </location>
</feature>
<comment type="caution">
    <text evidence="4">The sequence shown here is derived from an EMBL/GenBank/DDBJ whole genome shotgun (WGS) entry which is preliminary data.</text>
</comment>
<dbReference type="RefSeq" id="WP_311580304.1">
    <property type="nucleotide sequence ID" value="NZ_JAVRIF010000003.1"/>
</dbReference>
<protein>
    <submittedName>
        <fullName evidence="4">MBL fold metallo-hydrolase</fullName>
    </submittedName>
</protein>
<dbReference type="PANTHER" id="PTHR42951:SF4">
    <property type="entry name" value="ACYL-COENZYME A THIOESTERASE MBLAC2"/>
    <property type="match status" value="1"/>
</dbReference>
<dbReference type="Pfam" id="PF00753">
    <property type="entry name" value="Lactamase_B"/>
    <property type="match status" value="1"/>
</dbReference>
<evidence type="ECO:0000259" key="3">
    <source>
        <dbReference type="SMART" id="SM00849"/>
    </source>
</evidence>
<keyword evidence="5" id="KW-1185">Reference proteome</keyword>
<dbReference type="PANTHER" id="PTHR42951">
    <property type="entry name" value="METALLO-BETA-LACTAMASE DOMAIN-CONTAINING"/>
    <property type="match status" value="1"/>
</dbReference>
<organism evidence="4 5">
    <name type="scientific">Thalassotalea castellviae</name>
    <dbReference type="NCBI Taxonomy" id="3075612"/>
    <lineage>
        <taxon>Bacteria</taxon>
        <taxon>Pseudomonadati</taxon>
        <taxon>Pseudomonadota</taxon>
        <taxon>Gammaproteobacteria</taxon>
        <taxon>Alteromonadales</taxon>
        <taxon>Colwelliaceae</taxon>
        <taxon>Thalassotalea</taxon>
    </lineage>
</organism>
<keyword evidence="2" id="KW-0732">Signal</keyword>
<evidence type="ECO:0000313" key="5">
    <source>
        <dbReference type="Proteomes" id="UP001266357"/>
    </source>
</evidence>
<dbReference type="CDD" id="cd16282">
    <property type="entry name" value="metallo-hydrolase-like_MBL-fold"/>
    <property type="match status" value="1"/>
</dbReference>
<dbReference type="Gene3D" id="3.60.15.10">
    <property type="entry name" value="Ribonuclease Z/Hydroxyacylglutathione hydrolase-like"/>
    <property type="match status" value="1"/>
</dbReference>
<dbReference type="SUPFAM" id="SSF56281">
    <property type="entry name" value="Metallo-hydrolase/oxidoreductase"/>
    <property type="match status" value="1"/>
</dbReference>
<dbReference type="InterPro" id="IPR050855">
    <property type="entry name" value="NDM-1-like"/>
</dbReference>
<proteinExistence type="inferred from homology"/>
<dbReference type="InterPro" id="IPR036866">
    <property type="entry name" value="RibonucZ/Hydroxyglut_hydro"/>
</dbReference>
<comment type="similarity">
    <text evidence="1">Belongs to the metallo-beta-lactamase superfamily. Class-B beta-lactamase family.</text>
</comment>
<sequence length="282" mass="31300">MKKLILGLTLALGSTIIDAQQLSEVEITAHKAAGDVYMLTGAGGNIGVLATEKGLLLVDDQFQPLAEKIESAMQSIKNNQLRYVVNTHYHGDHTGSNSYFSHKAPIFAHENVRHRLTDKENHDVNSLPVVTYKDGLNIYLANENIQLTHLPSGHTDGDTIVYFKEANVIHTGDLFFEIGFPYIDLDSGGSVKGYLANVKKIIEQLPDDVVVIPGHGKLTNKAEFNAFAQMIDFSIKRVEKALSEGKSEEDILQMGIGEKYKSKSWSFISEEKWLKTLVKDLK</sequence>
<dbReference type="SMART" id="SM00849">
    <property type="entry name" value="Lactamase_B"/>
    <property type="match status" value="1"/>
</dbReference>
<evidence type="ECO:0000256" key="1">
    <source>
        <dbReference type="ARBA" id="ARBA00005250"/>
    </source>
</evidence>
<accession>A0ABU3A0H3</accession>
<reference evidence="4 5" key="1">
    <citation type="submission" date="2023-09" db="EMBL/GenBank/DDBJ databases">
        <authorList>
            <person name="Rey-Velasco X."/>
        </authorList>
    </citation>
    <scope>NUCLEOTIDE SEQUENCE [LARGE SCALE GENOMIC DNA]</scope>
    <source>
        <strain evidence="4 5">W431</strain>
    </source>
</reference>
<feature type="signal peptide" evidence="2">
    <location>
        <begin position="1"/>
        <end position="19"/>
    </location>
</feature>
<name>A0ABU3A0H3_9GAMM</name>
<evidence type="ECO:0000256" key="2">
    <source>
        <dbReference type="SAM" id="SignalP"/>
    </source>
</evidence>
<gene>
    <name evidence="4" type="ORF">RM573_08750</name>
</gene>
<dbReference type="InterPro" id="IPR001279">
    <property type="entry name" value="Metallo-B-lactamas"/>
</dbReference>
<feature type="domain" description="Metallo-beta-lactamase" evidence="3">
    <location>
        <begin position="43"/>
        <end position="215"/>
    </location>
</feature>